<evidence type="ECO:0000313" key="4">
    <source>
        <dbReference type="Proteomes" id="UP001356095"/>
    </source>
</evidence>
<sequence>MSAVPATALDFHDPAADRSIGAMLGAPVAAALIGAPTSLTLGFTDPSARLPLLVRTALSELTATARIPVPPQDPAEQAWVQVLRSTARTGTPPGRAPDLEHTPADDPLGASWRALTRTPRPADDPAGGSFACAHLVDAVWSAYTAAGDAAAMYTGALAGALWGASAVPLHALRRMSETLDPHALTTAALTAVRGAHPTAWPEHPVLVQEPRRLPPFAVPHPLDPQVLLGNLDHLRHHPGSVDAAVSLCRTHPQDAPHLPASDWVRVWMHDRPTANANLHFTLDEAAAAVAALRAEGKRVLLHCWAGASRTPAVATRYAVAALGAAPLPTLAAMIRTVGGHLDNPALSQAVAQLSGVHLPDPARRLFPDGVPPRRPELPEPHITG</sequence>
<dbReference type="Gene3D" id="3.90.190.10">
    <property type="entry name" value="Protein tyrosine phosphatase superfamily"/>
    <property type="match status" value="1"/>
</dbReference>
<dbReference type="InterPro" id="IPR000340">
    <property type="entry name" value="Dual-sp_phosphatase_cat-dom"/>
</dbReference>
<dbReference type="RefSeq" id="WP_330090680.1">
    <property type="nucleotide sequence ID" value="NZ_JAUZMY010000005.1"/>
</dbReference>
<evidence type="ECO:0000259" key="2">
    <source>
        <dbReference type="Pfam" id="PF00782"/>
    </source>
</evidence>
<gene>
    <name evidence="3" type="ORF">Q8791_06540</name>
</gene>
<dbReference type="InterPro" id="IPR016130">
    <property type="entry name" value="Tyr_Pase_AS"/>
</dbReference>
<accession>A0ABU7K3P8</accession>
<keyword evidence="4" id="KW-1185">Reference proteome</keyword>
<dbReference type="InterPro" id="IPR029021">
    <property type="entry name" value="Prot-tyrosine_phosphatase-like"/>
</dbReference>
<dbReference type="SUPFAM" id="SSF52799">
    <property type="entry name" value="(Phosphotyrosine protein) phosphatases II"/>
    <property type="match status" value="1"/>
</dbReference>
<proteinExistence type="predicted"/>
<dbReference type="Proteomes" id="UP001356095">
    <property type="component" value="Unassembled WGS sequence"/>
</dbReference>
<feature type="domain" description="Dual specificity phosphatase catalytic" evidence="2">
    <location>
        <begin position="249"/>
        <end position="318"/>
    </location>
</feature>
<evidence type="ECO:0000313" key="3">
    <source>
        <dbReference type="EMBL" id="MEE2036874.1"/>
    </source>
</evidence>
<feature type="region of interest" description="Disordered" evidence="1">
    <location>
        <begin position="363"/>
        <end position="384"/>
    </location>
</feature>
<organism evidence="3 4">
    <name type="scientific">Nocardiopsis codii</name>
    <dbReference type="NCBI Taxonomy" id="3065942"/>
    <lineage>
        <taxon>Bacteria</taxon>
        <taxon>Bacillati</taxon>
        <taxon>Actinomycetota</taxon>
        <taxon>Actinomycetes</taxon>
        <taxon>Streptosporangiales</taxon>
        <taxon>Nocardiopsidaceae</taxon>
        <taxon>Nocardiopsis</taxon>
    </lineage>
</organism>
<dbReference type="Pfam" id="PF00782">
    <property type="entry name" value="DSPc"/>
    <property type="match status" value="1"/>
</dbReference>
<feature type="region of interest" description="Disordered" evidence="1">
    <location>
        <begin position="87"/>
        <end position="107"/>
    </location>
</feature>
<protein>
    <submittedName>
        <fullName evidence="3">Protein phosphatase</fullName>
    </submittedName>
</protein>
<name>A0ABU7K3P8_9ACTN</name>
<reference evidence="3 4" key="1">
    <citation type="submission" date="2023-08" db="EMBL/GenBank/DDBJ databases">
        <authorList>
            <person name="Girao M."/>
            <person name="Carvalho M.F."/>
        </authorList>
    </citation>
    <scope>NUCLEOTIDE SEQUENCE [LARGE SCALE GENOMIC DNA]</scope>
    <source>
        <strain evidence="3 4">CT-R113</strain>
    </source>
</reference>
<dbReference type="PROSITE" id="PS00383">
    <property type="entry name" value="TYR_PHOSPHATASE_1"/>
    <property type="match status" value="1"/>
</dbReference>
<evidence type="ECO:0000256" key="1">
    <source>
        <dbReference type="SAM" id="MobiDB-lite"/>
    </source>
</evidence>
<comment type="caution">
    <text evidence="3">The sequence shown here is derived from an EMBL/GenBank/DDBJ whole genome shotgun (WGS) entry which is preliminary data.</text>
</comment>
<dbReference type="EMBL" id="JAUZMY010000005">
    <property type="protein sequence ID" value="MEE2036874.1"/>
    <property type="molecule type" value="Genomic_DNA"/>
</dbReference>